<organism evidence="2 3">
    <name type="scientific">Brachionus plicatilis</name>
    <name type="common">Marine rotifer</name>
    <name type="synonym">Brachionus muelleri</name>
    <dbReference type="NCBI Taxonomy" id="10195"/>
    <lineage>
        <taxon>Eukaryota</taxon>
        <taxon>Metazoa</taxon>
        <taxon>Spiralia</taxon>
        <taxon>Gnathifera</taxon>
        <taxon>Rotifera</taxon>
        <taxon>Eurotatoria</taxon>
        <taxon>Monogononta</taxon>
        <taxon>Pseudotrocha</taxon>
        <taxon>Ploima</taxon>
        <taxon>Brachionidae</taxon>
        <taxon>Brachionus</taxon>
    </lineage>
</organism>
<name>A0A3M7SJL4_BRAPC</name>
<evidence type="ECO:0000313" key="2">
    <source>
        <dbReference type="EMBL" id="RNA35973.1"/>
    </source>
</evidence>
<sequence>MKLKIDQEFQIGRLSLITEKSNSLIILFNIMPFSFSPTQPICFVLAFRSPPKILHFLLTVLKNSKFRSTLGGL</sequence>
<keyword evidence="1" id="KW-0812">Transmembrane</keyword>
<accession>A0A3M7SJL4</accession>
<keyword evidence="3" id="KW-1185">Reference proteome</keyword>
<proteinExistence type="predicted"/>
<feature type="transmembrane region" description="Helical" evidence="1">
    <location>
        <begin position="24"/>
        <end position="47"/>
    </location>
</feature>
<gene>
    <name evidence="2" type="ORF">BpHYR1_045158</name>
</gene>
<evidence type="ECO:0000256" key="1">
    <source>
        <dbReference type="SAM" id="Phobius"/>
    </source>
</evidence>
<reference evidence="2 3" key="1">
    <citation type="journal article" date="2018" name="Sci. Rep.">
        <title>Genomic signatures of local adaptation to the degree of environmental predictability in rotifers.</title>
        <authorList>
            <person name="Franch-Gras L."/>
            <person name="Hahn C."/>
            <person name="Garcia-Roger E.M."/>
            <person name="Carmona M.J."/>
            <person name="Serra M."/>
            <person name="Gomez A."/>
        </authorList>
    </citation>
    <scope>NUCLEOTIDE SEQUENCE [LARGE SCALE GENOMIC DNA]</scope>
    <source>
        <strain evidence="2">HYR1</strain>
    </source>
</reference>
<keyword evidence="1" id="KW-1133">Transmembrane helix</keyword>
<keyword evidence="1" id="KW-0472">Membrane</keyword>
<protein>
    <submittedName>
        <fullName evidence="2">Uncharacterized protein</fullName>
    </submittedName>
</protein>
<evidence type="ECO:0000313" key="3">
    <source>
        <dbReference type="Proteomes" id="UP000276133"/>
    </source>
</evidence>
<comment type="caution">
    <text evidence="2">The sequence shown here is derived from an EMBL/GenBank/DDBJ whole genome shotgun (WGS) entry which is preliminary data.</text>
</comment>
<dbReference type="EMBL" id="REGN01001265">
    <property type="protein sequence ID" value="RNA35973.1"/>
    <property type="molecule type" value="Genomic_DNA"/>
</dbReference>
<dbReference type="Proteomes" id="UP000276133">
    <property type="component" value="Unassembled WGS sequence"/>
</dbReference>
<dbReference type="AlphaFoldDB" id="A0A3M7SJL4"/>